<evidence type="ECO:0000259" key="7">
    <source>
        <dbReference type="Pfam" id="PF02016"/>
    </source>
</evidence>
<dbReference type="GO" id="GO:0008236">
    <property type="term" value="F:serine-type peptidase activity"/>
    <property type="evidence" value="ECO:0007669"/>
    <property type="project" value="UniProtKB-KW"/>
</dbReference>
<comment type="similarity">
    <text evidence="1">Belongs to the peptidase S66 family.</text>
</comment>
<feature type="domain" description="LD-carboxypeptidase N-terminal" evidence="7">
    <location>
        <begin position="14"/>
        <end position="131"/>
    </location>
</feature>
<dbReference type="RefSeq" id="WP_119884119.1">
    <property type="nucleotide sequence ID" value="NZ_CP032418.1"/>
</dbReference>
<dbReference type="PIRSF" id="PIRSF028757">
    <property type="entry name" value="LD-carboxypeptidase"/>
    <property type="match status" value="1"/>
</dbReference>
<dbReference type="AlphaFoldDB" id="A0A385YY78"/>
<keyword evidence="3" id="KW-0645">Protease</keyword>
<dbReference type="Gene3D" id="3.40.50.10740">
    <property type="entry name" value="Class I glutamine amidotransferase-like"/>
    <property type="match status" value="1"/>
</dbReference>
<evidence type="ECO:0000256" key="3">
    <source>
        <dbReference type="ARBA" id="ARBA00022670"/>
    </source>
</evidence>
<evidence type="ECO:0000256" key="6">
    <source>
        <dbReference type="PIRSR" id="PIRSR028757-1"/>
    </source>
</evidence>
<dbReference type="Gene3D" id="3.50.30.60">
    <property type="entry name" value="LD-carboxypeptidase A C-terminal domain-like"/>
    <property type="match status" value="1"/>
</dbReference>
<evidence type="ECO:0000256" key="4">
    <source>
        <dbReference type="ARBA" id="ARBA00022801"/>
    </source>
</evidence>
<dbReference type="SUPFAM" id="SSF52317">
    <property type="entry name" value="Class I glutamine amidotransferase-like"/>
    <property type="match status" value="1"/>
</dbReference>
<keyword evidence="5" id="KW-0720">Serine protease</keyword>
<feature type="active site" description="Nucleophile" evidence="6">
    <location>
        <position position="111"/>
    </location>
</feature>
<dbReference type="InterPro" id="IPR040449">
    <property type="entry name" value="Peptidase_S66_N"/>
</dbReference>
<name>A0A385YY78_9BACL</name>
<evidence type="ECO:0000313" key="9">
    <source>
        <dbReference type="EMBL" id="AYC30402.1"/>
    </source>
</evidence>
<dbReference type="KEGG" id="paek:D3873_11375"/>
<feature type="domain" description="LD-carboxypeptidase C-terminal" evidence="8">
    <location>
        <begin position="203"/>
        <end position="325"/>
    </location>
</feature>
<sequence>MIRYPAPVKFGDTIGVTAPSSGVPEFLHSLIHQAVSQLETRGFLVKIGKTTWTQEKAASAPKELRAKELKEMWENPSIQAIIPPWGGEILQEILPLIDFTVLSPKWLLGYSDVSTLLFSVTVRAGIATAHGTNLVDLRSDEWDPTTSKFLDVLQMKVGESLIQHSSEKFQSSWDHTREAKPYVFHLTEKTQWKTIGDVPIRVEGRLLGGCLDTVCHLCGTPYGDIATFQQTFIKNEPILWYFEVDGFSATDFYRTLLQLQQAGWFQNTSGILFGRTPAAQDVEDFTAVDAMERLQQSLDIPIAYDGDFGHMPPQWTLVNGAFATVEVKDSKASLRMEFRP</sequence>
<dbReference type="GO" id="GO:0006508">
    <property type="term" value="P:proteolysis"/>
    <property type="evidence" value="ECO:0007669"/>
    <property type="project" value="UniProtKB-KW"/>
</dbReference>
<evidence type="ECO:0000256" key="2">
    <source>
        <dbReference type="ARBA" id="ARBA00022645"/>
    </source>
</evidence>
<dbReference type="InterPro" id="IPR027461">
    <property type="entry name" value="Carboxypeptidase_A_C_sf"/>
</dbReference>
<dbReference type="InterPro" id="IPR003507">
    <property type="entry name" value="S66_fam"/>
</dbReference>
<proteinExistence type="inferred from homology"/>
<keyword evidence="2 9" id="KW-0121">Carboxypeptidase</keyword>
<keyword evidence="10" id="KW-1185">Reference proteome</keyword>
<dbReference type="PANTHER" id="PTHR30237">
    <property type="entry name" value="MURAMOYLTETRAPEPTIDE CARBOXYPEPTIDASE"/>
    <property type="match status" value="1"/>
</dbReference>
<organism evidence="9 10">
    <name type="scientific">Paenisporosarcina cavernae</name>
    <dbReference type="NCBI Taxonomy" id="2320858"/>
    <lineage>
        <taxon>Bacteria</taxon>
        <taxon>Bacillati</taxon>
        <taxon>Bacillota</taxon>
        <taxon>Bacilli</taxon>
        <taxon>Bacillales</taxon>
        <taxon>Caryophanaceae</taxon>
        <taxon>Paenisporosarcina</taxon>
    </lineage>
</organism>
<feature type="active site" description="Charge relay system" evidence="6">
    <location>
        <position position="310"/>
    </location>
</feature>
<feature type="active site" description="Charge relay system" evidence="6">
    <location>
        <position position="243"/>
    </location>
</feature>
<dbReference type="InterPro" id="IPR029062">
    <property type="entry name" value="Class_I_gatase-like"/>
</dbReference>
<dbReference type="Pfam" id="PF02016">
    <property type="entry name" value="Peptidase_S66"/>
    <property type="match status" value="1"/>
</dbReference>
<evidence type="ECO:0000313" key="10">
    <source>
        <dbReference type="Proteomes" id="UP000265725"/>
    </source>
</evidence>
<keyword evidence="4" id="KW-0378">Hydrolase</keyword>
<evidence type="ECO:0000259" key="8">
    <source>
        <dbReference type="Pfam" id="PF17676"/>
    </source>
</evidence>
<accession>A0A385YY78</accession>
<dbReference type="Pfam" id="PF17676">
    <property type="entry name" value="Peptidase_S66C"/>
    <property type="match status" value="1"/>
</dbReference>
<dbReference type="InterPro" id="IPR027478">
    <property type="entry name" value="LdcA_N"/>
</dbReference>
<evidence type="ECO:0000256" key="1">
    <source>
        <dbReference type="ARBA" id="ARBA00010233"/>
    </source>
</evidence>
<dbReference type="InterPro" id="IPR040921">
    <property type="entry name" value="Peptidase_S66C"/>
</dbReference>
<dbReference type="GO" id="GO:0004180">
    <property type="term" value="F:carboxypeptidase activity"/>
    <property type="evidence" value="ECO:0007669"/>
    <property type="project" value="UniProtKB-KW"/>
</dbReference>
<dbReference type="SUPFAM" id="SSF141986">
    <property type="entry name" value="LD-carboxypeptidase A C-terminal domain-like"/>
    <property type="match status" value="1"/>
</dbReference>
<dbReference type="EMBL" id="CP032418">
    <property type="protein sequence ID" value="AYC30402.1"/>
    <property type="molecule type" value="Genomic_DNA"/>
</dbReference>
<dbReference type="CDD" id="cd07062">
    <property type="entry name" value="Peptidase_S66_mccF_like"/>
    <property type="match status" value="1"/>
</dbReference>
<dbReference type="PANTHER" id="PTHR30237:SF2">
    <property type="entry name" value="MUREIN TETRAPEPTIDE CARBOXYPEPTIDASE"/>
    <property type="match status" value="1"/>
</dbReference>
<reference evidence="10" key="1">
    <citation type="submission" date="2018-09" db="EMBL/GenBank/DDBJ databases">
        <authorList>
            <person name="Zhu H."/>
        </authorList>
    </citation>
    <scope>NUCLEOTIDE SEQUENCE [LARGE SCALE GENOMIC DNA]</scope>
    <source>
        <strain evidence="10">K2R23-3</strain>
    </source>
</reference>
<evidence type="ECO:0000256" key="5">
    <source>
        <dbReference type="ARBA" id="ARBA00022825"/>
    </source>
</evidence>
<dbReference type="OrthoDB" id="9807329at2"/>
<dbReference type="Proteomes" id="UP000265725">
    <property type="component" value="Chromosome"/>
</dbReference>
<protein>
    <submittedName>
        <fullName evidence="9">LD-carboxypeptidase</fullName>
    </submittedName>
</protein>
<gene>
    <name evidence="9" type="ORF">D3873_11375</name>
</gene>